<gene>
    <name evidence="1" type="ORF">EUGRSUZ_C04234</name>
</gene>
<reference evidence="1" key="1">
    <citation type="submission" date="2013-07" db="EMBL/GenBank/DDBJ databases">
        <title>The genome of Eucalyptus grandis.</title>
        <authorList>
            <person name="Schmutz J."/>
            <person name="Hayes R."/>
            <person name="Myburg A."/>
            <person name="Tuskan G."/>
            <person name="Grattapaglia D."/>
            <person name="Rokhsar D.S."/>
        </authorList>
    </citation>
    <scope>NUCLEOTIDE SEQUENCE</scope>
    <source>
        <tissue evidence="1">Leaf extractions</tissue>
    </source>
</reference>
<name>A0A059CY36_EUCGR</name>
<organism evidence="1">
    <name type="scientific">Eucalyptus grandis</name>
    <name type="common">Flooded gum</name>
    <dbReference type="NCBI Taxonomy" id="71139"/>
    <lineage>
        <taxon>Eukaryota</taxon>
        <taxon>Viridiplantae</taxon>
        <taxon>Streptophyta</taxon>
        <taxon>Embryophyta</taxon>
        <taxon>Tracheophyta</taxon>
        <taxon>Spermatophyta</taxon>
        <taxon>Magnoliopsida</taxon>
        <taxon>eudicotyledons</taxon>
        <taxon>Gunneridae</taxon>
        <taxon>Pentapetalae</taxon>
        <taxon>rosids</taxon>
        <taxon>malvids</taxon>
        <taxon>Myrtales</taxon>
        <taxon>Myrtaceae</taxon>
        <taxon>Myrtoideae</taxon>
        <taxon>Eucalypteae</taxon>
        <taxon>Eucalyptus</taxon>
    </lineage>
</organism>
<protein>
    <submittedName>
        <fullName evidence="1">Uncharacterized protein</fullName>
    </submittedName>
</protein>
<dbReference type="EMBL" id="KK198755">
    <property type="protein sequence ID" value="KCW82865.1"/>
    <property type="molecule type" value="Genomic_DNA"/>
</dbReference>
<sequence>MKPHHCEVPKDLKLEVTRLLSSSQKVNNPIVGWKTFRLAFACLVIGKRGSVIGNLWLQTMPPHLCYPFICTCFSGGVIYANSHFNDLTFDE</sequence>
<accession>A0A059CY36</accession>
<dbReference type="InParanoid" id="A0A059CY36"/>
<proteinExistence type="predicted"/>
<evidence type="ECO:0000313" key="1">
    <source>
        <dbReference type="EMBL" id="KCW82865.1"/>
    </source>
</evidence>
<dbReference type="AlphaFoldDB" id="A0A059CY36"/>
<dbReference type="Gramene" id="KCW82865">
    <property type="protein sequence ID" value="KCW82865"/>
    <property type="gene ID" value="EUGRSUZ_C04234"/>
</dbReference>